<feature type="domain" description="Amphi-Trp" evidence="2">
    <location>
        <begin position="1"/>
        <end position="96"/>
    </location>
</feature>
<dbReference type="Pfam" id="PF20068">
    <property type="entry name" value="Amphi-Trp"/>
    <property type="match status" value="1"/>
</dbReference>
<accession>A0A202E7V4</accession>
<proteinExistence type="predicted"/>
<dbReference type="OrthoDB" id="194858at2157"/>
<dbReference type="AlphaFoldDB" id="A0A202E7V4"/>
<evidence type="ECO:0000256" key="1">
    <source>
        <dbReference type="SAM" id="MobiDB-lite"/>
    </source>
</evidence>
<feature type="region of interest" description="Disordered" evidence="1">
    <location>
        <begin position="33"/>
        <end position="96"/>
    </location>
</feature>
<feature type="compositionally biased region" description="Gly residues" evidence="1">
    <location>
        <begin position="85"/>
        <end position="96"/>
    </location>
</feature>
<organism evidence="3 4">
    <name type="scientific">Natronolimnobius baerhuensis</name>
    <dbReference type="NCBI Taxonomy" id="253108"/>
    <lineage>
        <taxon>Archaea</taxon>
        <taxon>Methanobacteriati</taxon>
        <taxon>Methanobacteriota</taxon>
        <taxon>Stenosarchaea group</taxon>
        <taxon>Halobacteria</taxon>
        <taxon>Halobacteriales</taxon>
        <taxon>Natrialbaceae</taxon>
        <taxon>Natronolimnobius</taxon>
    </lineage>
</organism>
<keyword evidence="4" id="KW-1185">Reference proteome</keyword>
<evidence type="ECO:0000259" key="2">
    <source>
        <dbReference type="Pfam" id="PF20068"/>
    </source>
</evidence>
<dbReference type="EMBL" id="MWPH01000002">
    <property type="protein sequence ID" value="OVE84342.1"/>
    <property type="molecule type" value="Genomic_DNA"/>
</dbReference>
<dbReference type="NCBIfam" id="TIGR04354">
    <property type="entry name" value="amphi-Trp"/>
    <property type="match status" value="1"/>
</dbReference>
<protein>
    <submittedName>
        <fullName evidence="3">Amphi-Trp domain-containing protein</fullName>
    </submittedName>
</protein>
<sequence>MAEEVLFKFEQDMDRSDIANSLRTVADSLEAGEPISLEAGGDSVTVSPPPRPTFEIKAERETSSSGGDAERSIEFELEWDEGDDGSAGGDSGLTIE</sequence>
<feature type="compositionally biased region" description="Acidic residues" evidence="1">
    <location>
        <begin position="75"/>
        <end position="84"/>
    </location>
</feature>
<dbReference type="InterPro" id="IPR027598">
    <property type="entry name" value="Amphi-Trp_dom"/>
</dbReference>
<dbReference type="RefSeq" id="WP_054863421.1">
    <property type="nucleotide sequence ID" value="NZ_MWPH01000002.1"/>
</dbReference>
<evidence type="ECO:0000313" key="4">
    <source>
        <dbReference type="Proteomes" id="UP000196084"/>
    </source>
</evidence>
<comment type="caution">
    <text evidence="3">The sequence shown here is derived from an EMBL/GenBank/DDBJ whole genome shotgun (WGS) entry which is preliminary data.</text>
</comment>
<gene>
    <name evidence="3" type="ORF">B2G88_07970</name>
</gene>
<dbReference type="Proteomes" id="UP000196084">
    <property type="component" value="Unassembled WGS sequence"/>
</dbReference>
<reference evidence="3 4" key="1">
    <citation type="submission" date="2017-02" db="EMBL/GenBank/DDBJ databases">
        <title>Natronthermophilus aegyptiacus gen. nov.,sp. nov., an aerobic, extremely halophilic alkalithermophilic archaeon isolated from the athalassohaline Wadi An Natrun, Egypt.</title>
        <authorList>
            <person name="Zhao B."/>
        </authorList>
    </citation>
    <scope>NUCLEOTIDE SEQUENCE [LARGE SCALE GENOMIC DNA]</scope>
    <source>
        <strain evidence="3 4">CGMCC 1.3597</strain>
    </source>
</reference>
<evidence type="ECO:0000313" key="3">
    <source>
        <dbReference type="EMBL" id="OVE84342.1"/>
    </source>
</evidence>
<feature type="compositionally biased region" description="Basic and acidic residues" evidence="1">
    <location>
        <begin position="54"/>
        <end position="74"/>
    </location>
</feature>
<name>A0A202E7V4_9EURY</name>